<evidence type="ECO:0000256" key="1">
    <source>
        <dbReference type="SAM" id="SignalP"/>
    </source>
</evidence>
<evidence type="ECO:0008006" key="6">
    <source>
        <dbReference type="Google" id="ProtNLM"/>
    </source>
</evidence>
<dbReference type="InterPro" id="IPR008928">
    <property type="entry name" value="6-hairpin_glycosidase_sf"/>
</dbReference>
<dbReference type="Gene3D" id="1.50.10.10">
    <property type="match status" value="1"/>
</dbReference>
<reference evidence="4 5" key="1">
    <citation type="journal article" date="2014" name="Int. J. Syst. Evol. Microbiol.">
        <title>Complete genome sequence of Corynebacterium casei LMG S-19264T (=DSM 44701T), isolated from a smear-ripened cheese.</title>
        <authorList>
            <consortium name="US DOE Joint Genome Institute (JGI-PGF)"/>
            <person name="Walter F."/>
            <person name="Albersmeier A."/>
            <person name="Kalinowski J."/>
            <person name="Ruckert C."/>
        </authorList>
    </citation>
    <scope>NUCLEOTIDE SEQUENCE [LARGE SCALE GENOMIC DNA]</scope>
    <source>
        <strain evidence="4 5">CECT 8670</strain>
    </source>
</reference>
<dbReference type="InterPro" id="IPR012341">
    <property type="entry name" value="6hp_glycosidase-like_sf"/>
</dbReference>
<dbReference type="Proteomes" id="UP001228636">
    <property type="component" value="Unassembled WGS sequence"/>
</dbReference>
<dbReference type="GO" id="GO:0004560">
    <property type="term" value="F:alpha-L-fucosidase activity"/>
    <property type="evidence" value="ECO:0007669"/>
    <property type="project" value="TreeGrafter"/>
</dbReference>
<dbReference type="AlphaFoldDB" id="A0AAJ1QXS4"/>
<comment type="caution">
    <text evidence="4">The sequence shown here is derived from an EMBL/GenBank/DDBJ whole genome shotgun (WGS) entry which is preliminary data.</text>
</comment>
<dbReference type="InterPro" id="IPR054363">
    <property type="entry name" value="GH95_cat"/>
</dbReference>
<dbReference type="RefSeq" id="WP_261973051.1">
    <property type="nucleotide sequence ID" value="NZ_CP103460.1"/>
</dbReference>
<evidence type="ECO:0000259" key="2">
    <source>
        <dbReference type="Pfam" id="PF21307"/>
    </source>
</evidence>
<name>A0AAJ1QXS4_9FLAO</name>
<dbReference type="InterPro" id="IPR049053">
    <property type="entry name" value="AFCA-like_C"/>
</dbReference>
<organism evidence="4 5">
    <name type="scientific">Polaribacter sejongensis</name>
    <dbReference type="NCBI Taxonomy" id="985043"/>
    <lineage>
        <taxon>Bacteria</taxon>
        <taxon>Pseudomonadati</taxon>
        <taxon>Bacteroidota</taxon>
        <taxon>Flavobacteriia</taxon>
        <taxon>Flavobacteriales</taxon>
        <taxon>Flavobacteriaceae</taxon>
    </lineage>
</organism>
<dbReference type="Pfam" id="PF22124">
    <property type="entry name" value="Glyco_hydro_95_cat"/>
    <property type="match status" value="1"/>
</dbReference>
<accession>A0AAJ1QXS4</accession>
<dbReference type="EMBL" id="JAUFQH010000009">
    <property type="protein sequence ID" value="MDN3620077.1"/>
    <property type="molecule type" value="Genomic_DNA"/>
</dbReference>
<dbReference type="GO" id="GO:0005975">
    <property type="term" value="P:carbohydrate metabolic process"/>
    <property type="evidence" value="ECO:0007669"/>
    <property type="project" value="InterPro"/>
</dbReference>
<evidence type="ECO:0000313" key="4">
    <source>
        <dbReference type="EMBL" id="MDN3620077.1"/>
    </source>
</evidence>
<dbReference type="Pfam" id="PF21307">
    <property type="entry name" value="Glyco_hydro_95_C"/>
    <property type="match status" value="1"/>
</dbReference>
<sequence>MKIKIVLVVCLLCFVTLNGQNIDSSVSRSNNKVKSKIDWPSFMSQHDLVWEDIPKQWAEGAFVGNGQLGMMLYAKLDENRFNFHVGRQDLTDHRKASNRKTSMGVKGTNLLDFSRLDIGKMVLHPAGKIKTARLRQDLWNAEIRGTIITDLGEIEFRAFTPYNDKVQVIEASSTERKNGVKIPFSWEWLPGDASCSRAVIKYERYKDEYKMNPYSPEIKVTDKHAVCVQKLEAGGDYATAWSEVKSKDKQKSTIYISTANEVPALDVSAGVAIHNVNEAKKIGLKKIEKSHREWWHNYFKKSFLSFPDARMESFYWIQLYKMAASSRADGPALDLMGPFFKNTSWPGLWWNLNVQLTYWSFNASNHQDIAINFIKLIDEHFEYQIKYKSGKNLGDFAWATHNYWMYYKFQGDEASILKKWVPKAMKIAEIYEQKLERNPKGQLELKPMGSPEYMGFKSFKNTNYNLAILRWLLNSLINASEKANENSIEVAHWKELLADLIPYPVDENGLMIGSDQPVDISHRHYSHLLALYPLFQLDPNSARDRDLVVKSVLHWHNIEEGKGLAGYSFTGASSLYAALGMGNEAVAVMQDFLDANIGKAHFLTNTFYMEGTNPVVETPLSGAAAIMEYSLQSLGEEIRIFPALPKDWNEASFRDLLAKGGFEVSASMKEEKVEWVVIKSLAGQPCVVHIPGWNGISSDIKTTIEKVAKSKFKILLKKGETIVLSPEGKKVEPVLRAVLHSKSKINYFGIKKGAPRKPLLEEPILEYKNQ</sequence>
<dbReference type="SUPFAM" id="SSF48208">
    <property type="entry name" value="Six-hairpin glycosidases"/>
    <property type="match status" value="1"/>
</dbReference>
<evidence type="ECO:0000313" key="5">
    <source>
        <dbReference type="Proteomes" id="UP001228636"/>
    </source>
</evidence>
<feature type="signal peptide" evidence="1">
    <location>
        <begin position="1"/>
        <end position="19"/>
    </location>
</feature>
<feature type="domain" description="Alpha fucosidase A-like C-terminal" evidence="2">
    <location>
        <begin position="632"/>
        <end position="721"/>
    </location>
</feature>
<gene>
    <name evidence="4" type="ORF">QWY81_11490</name>
</gene>
<dbReference type="PANTHER" id="PTHR31084:SF0">
    <property type="entry name" value="ALPHA-L-FUCOSIDASE 2"/>
    <property type="match status" value="1"/>
</dbReference>
<evidence type="ECO:0000259" key="3">
    <source>
        <dbReference type="Pfam" id="PF22124"/>
    </source>
</evidence>
<protein>
    <recommendedName>
        <fullName evidence="6">Tat pathway signal sequence domain protein</fullName>
    </recommendedName>
</protein>
<keyword evidence="1" id="KW-0732">Signal</keyword>
<feature type="chain" id="PRO_5042587821" description="Tat pathway signal sequence domain protein" evidence="1">
    <location>
        <begin position="20"/>
        <end position="770"/>
    </location>
</feature>
<feature type="domain" description="Glycosyl hydrolase family 95 catalytic" evidence="3">
    <location>
        <begin position="395"/>
        <end position="628"/>
    </location>
</feature>
<proteinExistence type="predicted"/>
<dbReference type="Gene3D" id="2.70.98.50">
    <property type="entry name" value="putative glycoside hydrolase family protein from bacillus halodurans"/>
    <property type="match status" value="1"/>
</dbReference>
<dbReference type="PANTHER" id="PTHR31084">
    <property type="entry name" value="ALPHA-L-FUCOSIDASE 2"/>
    <property type="match status" value="1"/>
</dbReference>